<feature type="region of interest" description="Disordered" evidence="1">
    <location>
        <begin position="61"/>
        <end position="91"/>
    </location>
</feature>
<keyword evidence="4" id="KW-1185">Reference proteome</keyword>
<dbReference type="Pfam" id="PF02093">
    <property type="entry name" value="Gag_p30"/>
    <property type="match status" value="1"/>
</dbReference>
<dbReference type="OrthoDB" id="9049599at2759"/>
<name>A0A8J4J610_EUDMI</name>
<feature type="region of interest" description="Disordered" evidence="1">
    <location>
        <begin position="191"/>
        <end position="220"/>
    </location>
</feature>
<dbReference type="EMBL" id="VULC01016988">
    <property type="protein sequence ID" value="KAF1514683.1"/>
    <property type="molecule type" value="Genomic_DNA"/>
</dbReference>
<dbReference type="Gene3D" id="1.10.375.10">
    <property type="entry name" value="Human Immunodeficiency Virus Type 1 Capsid Protein"/>
    <property type="match status" value="1"/>
</dbReference>
<gene>
    <name evidence="3" type="ORF">FQV19_0015649</name>
</gene>
<organism evidence="3 4">
    <name type="scientific">Eudyptula minor</name>
    <name type="common">Little blue penguin</name>
    <name type="synonym">Aptenodytes minor</name>
    <dbReference type="NCBI Taxonomy" id="37083"/>
    <lineage>
        <taxon>Eukaryota</taxon>
        <taxon>Metazoa</taxon>
        <taxon>Chordata</taxon>
        <taxon>Craniata</taxon>
        <taxon>Vertebrata</taxon>
        <taxon>Euteleostomi</taxon>
        <taxon>Archelosauria</taxon>
        <taxon>Archosauria</taxon>
        <taxon>Dinosauria</taxon>
        <taxon>Saurischia</taxon>
        <taxon>Theropoda</taxon>
        <taxon>Coelurosauria</taxon>
        <taxon>Aves</taxon>
        <taxon>Neognathae</taxon>
        <taxon>Neoaves</taxon>
        <taxon>Aequornithes</taxon>
        <taxon>Sphenisciformes</taxon>
        <taxon>Spheniscidae</taxon>
        <taxon>Eudyptula</taxon>
    </lineage>
</organism>
<dbReference type="GO" id="GO:0019068">
    <property type="term" value="P:virion assembly"/>
    <property type="evidence" value="ECO:0007669"/>
    <property type="project" value="InterPro"/>
</dbReference>
<dbReference type="InterPro" id="IPR003036">
    <property type="entry name" value="Gag_P30"/>
</dbReference>
<feature type="domain" description="Core shell protein Gag P30" evidence="2">
    <location>
        <begin position="119"/>
        <end position="217"/>
    </location>
</feature>
<dbReference type="Proteomes" id="UP000782854">
    <property type="component" value="Unassembled WGS sequence"/>
</dbReference>
<sequence length="220" mass="24638">AFFDLRNNWDLRKKCGLIVSKHQVGIHSAQKDKKRKNEKPCCVPARADDTEENVQLLVALPGKPEDSDSDDEGNSKGSPISGRSRGKNKSNKLVLQAPLRQAVGPTGELVYVHVLFTTSDLLNWKQCVGSYRSNPDGMYSMIKTIMMTHNPNWGDIQALLEYLFTYEERRAVLEKAREGLNGKIEGLHQKMGVVSSPDDHLPKEDPGWDPNRSVGLEKVK</sequence>
<proteinExistence type="predicted"/>
<dbReference type="SUPFAM" id="SSF47943">
    <property type="entry name" value="Retrovirus capsid protein, N-terminal core domain"/>
    <property type="match status" value="1"/>
</dbReference>
<feature type="non-terminal residue" evidence="3">
    <location>
        <position position="1"/>
    </location>
</feature>
<accession>A0A8J4J610</accession>
<comment type="caution">
    <text evidence="3">The sequence shown here is derived from an EMBL/GenBank/DDBJ whole genome shotgun (WGS) entry which is preliminary data.</text>
</comment>
<evidence type="ECO:0000259" key="2">
    <source>
        <dbReference type="Pfam" id="PF02093"/>
    </source>
</evidence>
<protein>
    <recommendedName>
        <fullName evidence="2">Core shell protein Gag P30 domain-containing protein</fullName>
    </recommendedName>
</protein>
<feature type="non-terminal residue" evidence="3">
    <location>
        <position position="220"/>
    </location>
</feature>
<dbReference type="AlphaFoldDB" id="A0A8J4J610"/>
<evidence type="ECO:0000256" key="1">
    <source>
        <dbReference type="SAM" id="MobiDB-lite"/>
    </source>
</evidence>
<dbReference type="PANTHER" id="PTHR33166">
    <property type="entry name" value="GAG_P30 DOMAIN-CONTAINING PROTEIN"/>
    <property type="match status" value="1"/>
</dbReference>
<evidence type="ECO:0000313" key="3">
    <source>
        <dbReference type="EMBL" id="KAF1514683.1"/>
    </source>
</evidence>
<feature type="compositionally biased region" description="Basic and acidic residues" evidence="1">
    <location>
        <begin position="197"/>
        <end position="206"/>
    </location>
</feature>
<reference evidence="3" key="1">
    <citation type="journal article" date="2019" name="Gigascience">
        <title>High-coverage genomes to elucidate the evolution of penguins.</title>
        <authorList>
            <person name="Pan H."/>
            <person name="Cole T.L."/>
            <person name="Bi X."/>
            <person name="Fang M."/>
            <person name="Zhou C."/>
            <person name="Yang Z."/>
            <person name="Ksepka D.T."/>
            <person name="Hart T."/>
            <person name="Bouzat J.L."/>
            <person name="Argilla L.S."/>
            <person name="Bertelsen M.F."/>
            <person name="Boersma P.D."/>
            <person name="Bost C.A."/>
            <person name="Cherel Y."/>
            <person name="Dann P."/>
            <person name="Fiddaman S.R."/>
            <person name="Howard P."/>
            <person name="Labuschagne K."/>
            <person name="Mattern T."/>
            <person name="Miller G."/>
            <person name="Parker P."/>
            <person name="Phillips R.A."/>
            <person name="Quillfeldt P."/>
            <person name="Ryan P.G."/>
            <person name="Taylor H."/>
            <person name="Thompson D.R."/>
            <person name="Young M.J."/>
            <person name="Ellegaard M.R."/>
            <person name="Gilbert M.T.P."/>
            <person name="Sinding M.S."/>
            <person name="Pacheco G."/>
            <person name="Shepherd L.D."/>
            <person name="Tennyson A.J.D."/>
            <person name="Grosser S."/>
            <person name="Kay E."/>
            <person name="Nupen L.J."/>
            <person name="Ellenberg U."/>
            <person name="Houston D.M."/>
            <person name="Reeve A.H."/>
            <person name="Johnson K."/>
            <person name="Masello J.F."/>
            <person name="Stracke T."/>
            <person name="McKinlay B."/>
            <person name="Borboroglu P.G."/>
            <person name="Zhang D.X."/>
            <person name="Zhang G."/>
        </authorList>
    </citation>
    <scope>NUCLEOTIDE SEQUENCE</scope>
    <source>
        <strain evidence="3">Gonzo</strain>
    </source>
</reference>
<feature type="region of interest" description="Disordered" evidence="1">
    <location>
        <begin position="26"/>
        <end position="45"/>
    </location>
</feature>
<dbReference type="InterPro" id="IPR050462">
    <property type="entry name" value="Retroviral_Gag-Pol_poly"/>
</dbReference>
<evidence type="ECO:0000313" key="4">
    <source>
        <dbReference type="Proteomes" id="UP000782854"/>
    </source>
</evidence>
<dbReference type="InterPro" id="IPR008919">
    <property type="entry name" value="Retrov_capsid_N"/>
</dbReference>